<dbReference type="Proteomes" id="UP000001208">
    <property type="component" value="Chromosome"/>
</dbReference>
<dbReference type="GO" id="GO:0051996">
    <property type="term" value="F:squalene synthase [NAD(P)H] activity"/>
    <property type="evidence" value="ECO:0007669"/>
    <property type="project" value="InterPro"/>
</dbReference>
<dbReference type="SFLD" id="SFLDS00005">
    <property type="entry name" value="Isoprenoid_Synthase_Type_I"/>
    <property type="match status" value="1"/>
</dbReference>
<dbReference type="RefSeq" id="WP_012498795.1">
    <property type="nucleotide sequence ID" value="NC_011026.1"/>
</dbReference>
<dbReference type="InterPro" id="IPR033904">
    <property type="entry name" value="Trans_IPPS_HH"/>
</dbReference>
<evidence type="ECO:0000313" key="2">
    <source>
        <dbReference type="EMBL" id="ACF12711.1"/>
    </source>
</evidence>
<proteinExistence type="predicted"/>
<dbReference type="PANTHER" id="PTHR31480">
    <property type="entry name" value="BIFUNCTIONAL LYCOPENE CYCLASE/PHYTOENE SYNTHASE"/>
    <property type="match status" value="1"/>
</dbReference>
<dbReference type="CDD" id="cd00683">
    <property type="entry name" value="Trans_IPPS_HH"/>
    <property type="match status" value="1"/>
</dbReference>
<name>B3QTG5_CHLT3</name>
<evidence type="ECO:0000313" key="3">
    <source>
        <dbReference type="Proteomes" id="UP000001208"/>
    </source>
</evidence>
<dbReference type="SFLD" id="SFLDG01212">
    <property type="entry name" value="Phytoene_synthase_like"/>
    <property type="match status" value="1"/>
</dbReference>
<reference evidence="2 3" key="1">
    <citation type="submission" date="2008-06" db="EMBL/GenBank/DDBJ databases">
        <title>Complete sequence of Chloroherpeton thalassium ATCC 35110.</title>
        <authorList>
            <consortium name="US DOE Joint Genome Institute"/>
            <person name="Lucas S."/>
            <person name="Copeland A."/>
            <person name="Lapidus A."/>
            <person name="Glavina del Rio T."/>
            <person name="Dalin E."/>
            <person name="Tice H."/>
            <person name="Bruce D."/>
            <person name="Goodwin L."/>
            <person name="Pitluck S."/>
            <person name="Schmutz J."/>
            <person name="Larimer F."/>
            <person name="Land M."/>
            <person name="Hauser L."/>
            <person name="Kyrpides N."/>
            <person name="Mikhailova N."/>
            <person name="Liu Z."/>
            <person name="Li T."/>
            <person name="Zhao F."/>
            <person name="Overmann J."/>
            <person name="Bryant D.A."/>
            <person name="Richardson P."/>
        </authorList>
    </citation>
    <scope>NUCLEOTIDE SEQUENCE [LARGE SCALE GENOMIC DNA]</scope>
    <source>
        <strain evidence="3">ATCC 35110 / GB-78</strain>
    </source>
</reference>
<dbReference type="SUPFAM" id="SSF48576">
    <property type="entry name" value="Terpenoid synthases"/>
    <property type="match status" value="1"/>
</dbReference>
<dbReference type="InterPro" id="IPR002060">
    <property type="entry name" value="Squ/phyt_synthse"/>
</dbReference>
<organism evidence="2 3">
    <name type="scientific">Chloroherpeton thalassium (strain ATCC 35110 / GB-78)</name>
    <dbReference type="NCBI Taxonomy" id="517418"/>
    <lineage>
        <taxon>Bacteria</taxon>
        <taxon>Pseudomonadati</taxon>
        <taxon>Chlorobiota</taxon>
        <taxon>Chlorobiia</taxon>
        <taxon>Chlorobiales</taxon>
        <taxon>Chloroherpetonaceae</taxon>
        <taxon>Chloroherpeton</taxon>
    </lineage>
</organism>
<dbReference type="GO" id="GO:0016117">
    <property type="term" value="P:carotenoid biosynthetic process"/>
    <property type="evidence" value="ECO:0007669"/>
    <property type="project" value="UniProtKB-ARBA"/>
</dbReference>
<dbReference type="STRING" id="517418.Ctha_0240"/>
<dbReference type="GO" id="GO:0004311">
    <property type="term" value="F:geranylgeranyl diphosphate synthase activity"/>
    <property type="evidence" value="ECO:0007669"/>
    <property type="project" value="InterPro"/>
</dbReference>
<dbReference type="AlphaFoldDB" id="B3QTG5"/>
<dbReference type="InterPro" id="IPR019845">
    <property type="entry name" value="Squalene/phytoene_synthase_CS"/>
</dbReference>
<dbReference type="HOGENOM" id="CLU_037269_1_3_10"/>
<dbReference type="EMBL" id="CP001100">
    <property type="protein sequence ID" value="ACF12711.1"/>
    <property type="molecule type" value="Genomic_DNA"/>
</dbReference>
<evidence type="ECO:0000256" key="1">
    <source>
        <dbReference type="ARBA" id="ARBA00022679"/>
    </source>
</evidence>
<protein>
    <submittedName>
        <fullName evidence="2">Squalene/phytoene synthase</fullName>
    </submittedName>
</protein>
<dbReference type="InterPro" id="IPR008949">
    <property type="entry name" value="Isoprenoid_synthase_dom_sf"/>
</dbReference>
<gene>
    <name evidence="2" type="ordered locus">Ctha_0240</name>
</gene>
<dbReference type="Pfam" id="PF00494">
    <property type="entry name" value="SQS_PSY"/>
    <property type="match status" value="1"/>
</dbReference>
<dbReference type="SFLD" id="SFLDG01018">
    <property type="entry name" value="Squalene/Phytoene_Synthase_Lik"/>
    <property type="match status" value="1"/>
</dbReference>
<dbReference type="PROSITE" id="PS01045">
    <property type="entry name" value="SQUALEN_PHYTOEN_SYN_2"/>
    <property type="match status" value="1"/>
</dbReference>
<accession>B3QTG5</accession>
<dbReference type="eggNOG" id="COG1562">
    <property type="taxonomic scope" value="Bacteria"/>
</dbReference>
<keyword evidence="1" id="KW-0808">Transferase</keyword>
<dbReference type="Gene3D" id="1.10.600.10">
    <property type="entry name" value="Farnesyl Diphosphate Synthase"/>
    <property type="match status" value="1"/>
</dbReference>
<dbReference type="KEGG" id="cts:Ctha_0240"/>
<sequence length="317" mass="36672">MQFNSVGKEFDKVDSSGQACSVAKKGTSQHQKKIESIQLNPEEVSESYEYCRAVSKRHAKTFYFATQFLPKSKRKSVYAVYALCRYVDDIVDRAEDKLSRQTLTKEKIVFLIDKWKTDLEACYRGELINNPIMIAWLDTLKKYQIPMELPFELIEGVCMDLKFKSFETFDELYIYCYKVASVVGLMTSEIFGYKNKEALDYAIKLGIAMQLTNILRDVGEDSQRGRIYLPLEDLARFNYSPEKLKQGTLDENFIKLMQFEIGRARDFYAEADKGIPMLDKDSRMAVLVSRVNYSKILTYIEKTSTTFFANARSFLSP</sequence>
<dbReference type="InterPro" id="IPR044843">
    <property type="entry name" value="Trans_IPPS_bact-type"/>
</dbReference>
<keyword evidence="3" id="KW-1185">Reference proteome</keyword>